<proteinExistence type="predicted"/>
<evidence type="ECO:0000313" key="3">
    <source>
        <dbReference type="Proteomes" id="UP000005384"/>
    </source>
</evidence>
<dbReference type="PATRIC" id="fig|742737.3.peg.708"/>
<dbReference type="RefSeq" id="WP_006778694.1">
    <property type="nucleotide sequence ID" value="NZ_CP040506.1"/>
</dbReference>
<dbReference type="InterPro" id="IPR029767">
    <property type="entry name" value="WecB-like"/>
</dbReference>
<dbReference type="AlphaFoldDB" id="G5IB31"/>
<dbReference type="Pfam" id="PF02350">
    <property type="entry name" value="Epimerase_2"/>
    <property type="match status" value="1"/>
</dbReference>
<dbReference type="EMBL" id="ADLN01000005">
    <property type="protein sequence ID" value="EHI61346.1"/>
    <property type="molecule type" value="Genomic_DNA"/>
</dbReference>
<protein>
    <submittedName>
        <fullName evidence="2">UDP-N-acetyl-D-glucosamine 2-epimerase, UDP-hydrolysing</fullName>
    </submittedName>
</protein>
<evidence type="ECO:0000259" key="1">
    <source>
        <dbReference type="Pfam" id="PF02350"/>
    </source>
</evidence>
<dbReference type="NCBIfam" id="TIGR03568">
    <property type="entry name" value="NeuC_NnaA"/>
    <property type="match status" value="1"/>
</dbReference>
<dbReference type="InterPro" id="IPR020004">
    <property type="entry name" value="UDP-GlcNAc_Epase"/>
</dbReference>
<dbReference type="GO" id="GO:0006047">
    <property type="term" value="P:UDP-N-acetylglucosamine metabolic process"/>
    <property type="evidence" value="ECO:0007669"/>
    <property type="project" value="InterPro"/>
</dbReference>
<organism evidence="2 3">
    <name type="scientific">Hungatella hathewayi WAL-18680</name>
    <dbReference type="NCBI Taxonomy" id="742737"/>
    <lineage>
        <taxon>Bacteria</taxon>
        <taxon>Bacillati</taxon>
        <taxon>Bacillota</taxon>
        <taxon>Clostridia</taxon>
        <taxon>Lachnospirales</taxon>
        <taxon>Lachnospiraceae</taxon>
        <taxon>Hungatella</taxon>
    </lineage>
</organism>
<feature type="domain" description="UDP-N-acetylglucosamine 2-epimerase" evidence="1">
    <location>
        <begin position="23"/>
        <end position="367"/>
    </location>
</feature>
<dbReference type="Proteomes" id="UP000005384">
    <property type="component" value="Unassembled WGS sequence"/>
</dbReference>
<dbReference type="HOGENOM" id="CLU_061127_0_0_9"/>
<dbReference type="InterPro" id="IPR003331">
    <property type="entry name" value="UDP_GlcNAc_Epimerase_2_dom"/>
</dbReference>
<accession>G5IB31</accession>
<evidence type="ECO:0000313" key="2">
    <source>
        <dbReference type="EMBL" id="EHI61346.1"/>
    </source>
</evidence>
<dbReference type="PANTHER" id="PTHR43174">
    <property type="entry name" value="UDP-N-ACETYLGLUCOSAMINE 2-EPIMERASE"/>
    <property type="match status" value="1"/>
</dbReference>
<dbReference type="GO" id="GO:0004553">
    <property type="term" value="F:hydrolase activity, hydrolyzing O-glycosyl compounds"/>
    <property type="evidence" value="ECO:0007669"/>
    <property type="project" value="InterPro"/>
</dbReference>
<comment type="caution">
    <text evidence="2">The sequence shown here is derived from an EMBL/GenBank/DDBJ whole genome shotgun (WGS) entry which is preliminary data.</text>
</comment>
<sequence length="389" mass="43445">MKKICVVTATRAEYGLLRNTLDSINKDPELELCLIVTGSHLSNRYGLTVQEVLDDQFPITEQIPILADQNSEDGLIQTLSVATVKFGSMFEREKPDMLVVLGDRYELLAICQCALIYGIPICHISGGEITEGAVDDIIRNVVTKMSVLHFPGCEEYRKRIIQMGEDPQRVFNYGDVGVENITKMEYLTFEELENDLGVTLCKPLASVTFHPVTIVKGLAEKQIMELLKALDQFPDINFIITKANADIGGEIINSLIDEFVETHPNCKAFFSLGIKRYLSMLKYSQMVIGNSSSGIVEAPCFGIPTINIGDRQRGRLQADSIINCDVDSSLIVEAIKLARTSEFQRKAHNTINPYGNGNTSEMIVKEIKTYLTQNSGIKKRFYDIKEDIV</sequence>
<dbReference type="OrthoDB" id="9803238at2"/>
<name>G5IB31_9FIRM</name>
<gene>
    <name evidence="2" type="ORF">HMPREF9473_00708</name>
</gene>
<keyword evidence="3" id="KW-1185">Reference proteome</keyword>
<dbReference type="SUPFAM" id="SSF53756">
    <property type="entry name" value="UDP-Glycosyltransferase/glycogen phosphorylase"/>
    <property type="match status" value="1"/>
</dbReference>
<reference evidence="2 3" key="1">
    <citation type="submission" date="2011-08" db="EMBL/GenBank/DDBJ databases">
        <title>The Genome Sequence of Clostridium hathewayi WAL-18680.</title>
        <authorList>
            <consortium name="The Broad Institute Genome Sequencing Platform"/>
            <person name="Earl A."/>
            <person name="Ward D."/>
            <person name="Feldgarden M."/>
            <person name="Gevers D."/>
            <person name="Finegold S.M."/>
            <person name="Summanen P.H."/>
            <person name="Molitoris D.R."/>
            <person name="Song M."/>
            <person name="Daigneault M."/>
            <person name="Allen-Vercoe E."/>
            <person name="Young S.K."/>
            <person name="Zeng Q."/>
            <person name="Gargeya S."/>
            <person name="Fitzgerald M."/>
            <person name="Haas B."/>
            <person name="Abouelleil A."/>
            <person name="Alvarado L."/>
            <person name="Arachchi H.M."/>
            <person name="Berlin A."/>
            <person name="Brown A."/>
            <person name="Chapman S.B."/>
            <person name="Chen Z."/>
            <person name="Dunbar C."/>
            <person name="Freedman E."/>
            <person name="Gearin G."/>
            <person name="Gellesch M."/>
            <person name="Goldberg J."/>
            <person name="Griggs A."/>
            <person name="Gujja S."/>
            <person name="Heiman D."/>
            <person name="Howarth C."/>
            <person name="Larson L."/>
            <person name="Lui A."/>
            <person name="MacDonald P.J.P."/>
            <person name="Montmayeur A."/>
            <person name="Murphy C."/>
            <person name="Neiman D."/>
            <person name="Pearson M."/>
            <person name="Priest M."/>
            <person name="Roberts A."/>
            <person name="Saif S."/>
            <person name="Shea T."/>
            <person name="Shenoy N."/>
            <person name="Sisk P."/>
            <person name="Stolte C."/>
            <person name="Sykes S."/>
            <person name="Wortman J."/>
            <person name="Nusbaum C."/>
            <person name="Birren B."/>
        </authorList>
    </citation>
    <scope>NUCLEOTIDE SEQUENCE [LARGE SCALE GENOMIC DNA]</scope>
    <source>
        <strain evidence="2 3">WAL-18680</strain>
    </source>
</reference>
<dbReference type="CDD" id="cd03786">
    <property type="entry name" value="GTB_UDP-GlcNAc_2-Epimerase"/>
    <property type="match status" value="1"/>
</dbReference>
<dbReference type="Gene3D" id="3.40.50.2000">
    <property type="entry name" value="Glycogen Phosphorylase B"/>
    <property type="match status" value="2"/>
</dbReference>
<dbReference type="PANTHER" id="PTHR43174:SF3">
    <property type="entry name" value="UDP-N-ACETYLGLUCOSAMINE 2-EPIMERASE"/>
    <property type="match status" value="1"/>
</dbReference>